<dbReference type="AlphaFoldDB" id="A0A9P1D3H6"/>
<reference evidence="3" key="2">
    <citation type="submission" date="2024-04" db="EMBL/GenBank/DDBJ databases">
        <authorList>
            <person name="Chen Y."/>
            <person name="Shah S."/>
            <person name="Dougan E. K."/>
            <person name="Thang M."/>
            <person name="Chan C."/>
        </authorList>
    </citation>
    <scope>NUCLEOTIDE SEQUENCE [LARGE SCALE GENOMIC DNA]</scope>
</reference>
<dbReference type="EMBL" id="CAMXCT020003124">
    <property type="protein sequence ID" value="CAL1155960.1"/>
    <property type="molecule type" value="Genomic_DNA"/>
</dbReference>
<reference evidence="2" key="1">
    <citation type="submission" date="2022-10" db="EMBL/GenBank/DDBJ databases">
        <authorList>
            <person name="Chen Y."/>
            <person name="Dougan E. K."/>
            <person name="Chan C."/>
            <person name="Rhodes N."/>
            <person name="Thang M."/>
        </authorList>
    </citation>
    <scope>NUCLEOTIDE SEQUENCE</scope>
</reference>
<feature type="domain" description="BTB" evidence="1">
    <location>
        <begin position="18"/>
        <end position="101"/>
    </location>
</feature>
<dbReference type="Pfam" id="PF00651">
    <property type="entry name" value="BTB"/>
    <property type="match status" value="1"/>
</dbReference>
<dbReference type="SMART" id="SM00225">
    <property type="entry name" value="BTB"/>
    <property type="match status" value="1"/>
</dbReference>
<keyword evidence="5" id="KW-1185">Reference proteome</keyword>
<dbReference type="SUPFAM" id="SSF54695">
    <property type="entry name" value="POZ domain"/>
    <property type="match status" value="1"/>
</dbReference>
<dbReference type="Proteomes" id="UP001152797">
    <property type="component" value="Unassembled WGS sequence"/>
</dbReference>
<organism evidence="2">
    <name type="scientific">Cladocopium goreaui</name>
    <dbReference type="NCBI Taxonomy" id="2562237"/>
    <lineage>
        <taxon>Eukaryota</taxon>
        <taxon>Sar</taxon>
        <taxon>Alveolata</taxon>
        <taxon>Dinophyceae</taxon>
        <taxon>Suessiales</taxon>
        <taxon>Symbiodiniaceae</taxon>
        <taxon>Cladocopium</taxon>
    </lineage>
</organism>
<evidence type="ECO:0000313" key="5">
    <source>
        <dbReference type="Proteomes" id="UP001152797"/>
    </source>
</evidence>
<dbReference type="Gene3D" id="3.30.710.10">
    <property type="entry name" value="Potassium Channel Kv1.1, Chain A"/>
    <property type="match status" value="1"/>
</dbReference>
<dbReference type="InterPro" id="IPR011333">
    <property type="entry name" value="SKP1/BTB/POZ_sf"/>
</dbReference>
<dbReference type="InterPro" id="IPR000210">
    <property type="entry name" value="BTB/POZ_dom"/>
</dbReference>
<name>A0A9P1D3H6_9DINO</name>
<proteinExistence type="predicted"/>
<sequence>MAKHLVAEKLAPFFGQGGDFTVVVEESALAGSVEDSEEAPKRTEFKVWSVILSCWSEVFDTMMKQEFAESSKKEVVIKDFSSFAVETFLKFLYKGTVDAPPEIVCEVSAIADKYQVLELRNLCVNMLEDAIDVQNAWVIFQGADRFHLQEIRQKSKDKILIEAEKAFETRPLVRDELLEEVLVSELMCITNEKLVSLLQKWDAPDPTKRWALVDRWVSTAKLPNRKCGESTADLLSCVRSRFDKFYQGKSFHQETRAAVYFANWVSVSFSLADSRWLEKIHYVAAGHNSYLKLQAGDWIEWRLPKLAVHLMAIKFTAGLENSDHLEVSCAADCSGWHCVFSSQDHDGVESGTVVKCGCDFLVQRFKVHMVSGEFPVFNLNFECILREV</sequence>
<protein>
    <submittedName>
        <fullName evidence="4">BTB and MATH domain-containing protein 40</fullName>
    </submittedName>
</protein>
<evidence type="ECO:0000313" key="4">
    <source>
        <dbReference type="EMBL" id="CAL4789897.1"/>
    </source>
</evidence>
<dbReference type="OrthoDB" id="6359816at2759"/>
<gene>
    <name evidence="2" type="ORF">C1SCF055_LOCUS28529</name>
</gene>
<dbReference type="EMBL" id="CAMXCT010003124">
    <property type="protein sequence ID" value="CAI4002585.1"/>
    <property type="molecule type" value="Genomic_DNA"/>
</dbReference>
<accession>A0A9P1D3H6</accession>
<evidence type="ECO:0000259" key="1">
    <source>
        <dbReference type="PROSITE" id="PS50097"/>
    </source>
</evidence>
<dbReference type="PANTHER" id="PTHR45774">
    <property type="entry name" value="BTB/POZ DOMAIN-CONTAINING"/>
    <property type="match status" value="1"/>
</dbReference>
<comment type="caution">
    <text evidence="2">The sequence shown here is derived from an EMBL/GenBank/DDBJ whole genome shotgun (WGS) entry which is preliminary data.</text>
</comment>
<dbReference type="PANTHER" id="PTHR45774:SF4">
    <property type="entry name" value="AXUNDEAD, ISOFORM F"/>
    <property type="match status" value="1"/>
</dbReference>
<dbReference type="EMBL" id="CAMXCT030003124">
    <property type="protein sequence ID" value="CAL4789897.1"/>
    <property type="molecule type" value="Genomic_DNA"/>
</dbReference>
<evidence type="ECO:0000313" key="2">
    <source>
        <dbReference type="EMBL" id="CAI4002585.1"/>
    </source>
</evidence>
<evidence type="ECO:0000313" key="3">
    <source>
        <dbReference type="EMBL" id="CAL1155960.1"/>
    </source>
</evidence>
<dbReference type="PROSITE" id="PS50097">
    <property type="entry name" value="BTB"/>
    <property type="match status" value="1"/>
</dbReference>
<dbReference type="GO" id="GO:0005829">
    <property type="term" value="C:cytosol"/>
    <property type="evidence" value="ECO:0007669"/>
    <property type="project" value="TreeGrafter"/>
</dbReference>